<comment type="caution">
    <text evidence="3">The sequence shown here is derived from an EMBL/GenBank/DDBJ whole genome shotgun (WGS) entry which is preliminary data.</text>
</comment>
<name>A0A090QWK5_9GAMM</name>
<dbReference type="SUPFAM" id="SSF51445">
    <property type="entry name" value="(Trans)glycosidases"/>
    <property type="match status" value="1"/>
</dbReference>
<organism evidence="3 4">
    <name type="scientific">Photobacterium aphoticum</name>
    <dbReference type="NCBI Taxonomy" id="754436"/>
    <lineage>
        <taxon>Bacteria</taxon>
        <taxon>Pseudomonadati</taxon>
        <taxon>Pseudomonadota</taxon>
        <taxon>Gammaproteobacteria</taxon>
        <taxon>Vibrionales</taxon>
        <taxon>Vibrionaceae</taxon>
        <taxon>Photobacterium</taxon>
    </lineage>
</organism>
<evidence type="ECO:0000313" key="4">
    <source>
        <dbReference type="Proteomes" id="UP000029227"/>
    </source>
</evidence>
<dbReference type="InterPro" id="IPR013785">
    <property type="entry name" value="Aldolase_TIM"/>
</dbReference>
<accession>A0A090QWK5</accession>
<dbReference type="eggNOG" id="COG3868">
    <property type="taxonomic scope" value="Bacteria"/>
</dbReference>
<dbReference type="PANTHER" id="PTHR35273:SF2">
    <property type="entry name" value="ALPHA-GALACTOSIDASE"/>
    <property type="match status" value="1"/>
</dbReference>
<evidence type="ECO:0000259" key="2">
    <source>
        <dbReference type="Pfam" id="PF03537"/>
    </source>
</evidence>
<dbReference type="Proteomes" id="UP000029227">
    <property type="component" value="Unassembled WGS sequence"/>
</dbReference>
<feature type="compositionally biased region" description="Polar residues" evidence="1">
    <location>
        <begin position="1"/>
        <end position="10"/>
    </location>
</feature>
<proteinExistence type="predicted"/>
<evidence type="ECO:0000313" key="3">
    <source>
        <dbReference type="EMBL" id="GAL06249.1"/>
    </source>
</evidence>
<protein>
    <submittedName>
        <fullName evidence="3">Endo alpha-1,4 polygalactosaminidase precusor</fullName>
    </submittedName>
</protein>
<dbReference type="STRING" id="754436.JCM19237_1894"/>
<dbReference type="PANTHER" id="PTHR35273">
    <property type="entry name" value="ALPHA-1,4 POLYGALACTOSAMINIDASE, PUTATIVE (AFU_ORTHOLOGUE AFUA_3G07890)-RELATED"/>
    <property type="match status" value="1"/>
</dbReference>
<feature type="region of interest" description="Disordered" evidence="1">
    <location>
        <begin position="1"/>
        <end position="21"/>
    </location>
</feature>
<dbReference type="Pfam" id="PF03537">
    <property type="entry name" value="Glyco_hydro_114"/>
    <property type="match status" value="1"/>
</dbReference>
<dbReference type="InterPro" id="IPR017853">
    <property type="entry name" value="GH"/>
</dbReference>
<sequence>MDTPPDTSLPDTGAVDPISIDPESLSPITTGNWYRPAVMATWQWQLNGTVNTTYDVAMYDIDLFDSSETLIQDLQAKDIKVICYFSAGSYEEWRPDATAFESAELGNALDGWPGGAVVRYSLFQCVTDHERAVRFGGAKRV</sequence>
<dbReference type="InterPro" id="IPR004352">
    <property type="entry name" value="GH114_TIM-barrel"/>
</dbReference>
<evidence type="ECO:0000256" key="1">
    <source>
        <dbReference type="SAM" id="MobiDB-lite"/>
    </source>
</evidence>
<dbReference type="Gene3D" id="3.20.20.70">
    <property type="entry name" value="Aldolase class I"/>
    <property type="match status" value="1"/>
</dbReference>
<dbReference type="AlphaFoldDB" id="A0A090QWK5"/>
<reference evidence="3 4" key="1">
    <citation type="journal article" date="2014" name="Genome Announc.">
        <title>Draft Genome Sequences of Two Vibrionaceae Species, Vibrio ponticus C121 and Photobacterium aphoticum C119, Isolated as Coral Reef Microbiota.</title>
        <authorList>
            <person name="Al-saari N."/>
            <person name="Meirelles P.M."/>
            <person name="Mino S."/>
            <person name="Suda W."/>
            <person name="Oshima K."/>
            <person name="Hattori M."/>
            <person name="Ohkuma M."/>
            <person name="Thompson F.L."/>
            <person name="Gomez-Gil B."/>
            <person name="Sawabe T."/>
            <person name="Sawabe T."/>
        </authorList>
    </citation>
    <scope>NUCLEOTIDE SEQUENCE [LARGE SCALE GENOMIC DNA]</scope>
    <source>
        <strain evidence="3 4">JCM 19237</strain>
    </source>
</reference>
<gene>
    <name evidence="3" type="ORF">JCM19237_1894</name>
</gene>
<dbReference type="EMBL" id="BBMN01000010">
    <property type="protein sequence ID" value="GAL06249.1"/>
    <property type="molecule type" value="Genomic_DNA"/>
</dbReference>
<feature type="domain" description="Glycoside-hydrolase family GH114 TIM-barrel" evidence="2">
    <location>
        <begin position="41"/>
        <end position="121"/>
    </location>
</feature>